<dbReference type="InterPro" id="IPR055530">
    <property type="entry name" value="DUF7104"/>
</dbReference>
<proteinExistence type="predicted"/>
<dbReference type="Pfam" id="PF23397">
    <property type="entry name" value="DUF7104"/>
    <property type="match status" value="1"/>
</dbReference>
<dbReference type="Proteomes" id="UP001149165">
    <property type="component" value="Unassembled WGS sequence"/>
</dbReference>
<dbReference type="AlphaFoldDB" id="A0A9W9KSP3"/>
<keyword evidence="2" id="KW-1185">Reference proteome</keyword>
<accession>A0A9W9KSP3</accession>
<name>A0A9W9KSP3_9EURO</name>
<sequence>MSLSTLVGMYPNHHATQPHDKVYALLGLANEEDAKNLWPDYDIEWHEVLIRLAQLTFPQSSVQAWSGNEFVVIKCKGNVLGYVCNATPSNGQQKITILYNSQAEKWGYRWKWESVWTVEEMAVSIRDGDMICMIQERSEPSVIRLCGDHFALIIPVARPVLSRTLEMDTYSEDEIYEVDDGTTAVYQGPSNDICLKWRVMGDEQISETSSETRLTELAPGYRQSKSESEAQLDHIARIMEGIFGIPEKEHLNNKAMENIIFQCDKNIPLTRIAWVTAANEGYIGPDIMEALFKHWGQDLPVDESVVIAAAENIGEAGFAILETFFRHRGQNVPVSPSVVQSAIWNKSKARLRIFEVLFKYLGRNVPITEDHVKILVKREYSNEVPMLKVLSRQYGRNLPVTEEVVQAAAQNKGEHGTEIMEILAEHQPGGQFWNPVK</sequence>
<reference evidence="1" key="2">
    <citation type="journal article" date="2023" name="IMA Fungus">
        <title>Comparative genomic study of the Penicillium genus elucidates a diverse pangenome and 15 lateral gene transfer events.</title>
        <authorList>
            <person name="Petersen C."/>
            <person name="Sorensen T."/>
            <person name="Nielsen M.R."/>
            <person name="Sondergaard T.E."/>
            <person name="Sorensen J.L."/>
            <person name="Fitzpatrick D.A."/>
            <person name="Frisvad J.C."/>
            <person name="Nielsen K.L."/>
        </authorList>
    </citation>
    <scope>NUCLEOTIDE SEQUENCE</scope>
    <source>
        <strain evidence="1">IBT 30069</strain>
    </source>
</reference>
<dbReference type="EMBL" id="JAPQKH010000001">
    <property type="protein sequence ID" value="KAJ5116705.1"/>
    <property type="molecule type" value="Genomic_DNA"/>
</dbReference>
<protein>
    <submittedName>
        <fullName evidence="1">Uncharacterized protein</fullName>
    </submittedName>
</protein>
<reference evidence="1" key="1">
    <citation type="submission" date="2022-11" db="EMBL/GenBank/DDBJ databases">
        <authorList>
            <person name="Petersen C."/>
        </authorList>
    </citation>
    <scope>NUCLEOTIDE SEQUENCE</scope>
    <source>
        <strain evidence="1">IBT 30069</strain>
    </source>
</reference>
<organism evidence="1 2">
    <name type="scientific">Penicillium angulare</name>
    <dbReference type="NCBI Taxonomy" id="116970"/>
    <lineage>
        <taxon>Eukaryota</taxon>
        <taxon>Fungi</taxon>
        <taxon>Dikarya</taxon>
        <taxon>Ascomycota</taxon>
        <taxon>Pezizomycotina</taxon>
        <taxon>Eurotiomycetes</taxon>
        <taxon>Eurotiomycetidae</taxon>
        <taxon>Eurotiales</taxon>
        <taxon>Aspergillaceae</taxon>
        <taxon>Penicillium</taxon>
    </lineage>
</organism>
<dbReference type="OrthoDB" id="3477286at2759"/>
<gene>
    <name evidence="1" type="ORF">N7456_001053</name>
</gene>
<comment type="caution">
    <text evidence="1">The sequence shown here is derived from an EMBL/GenBank/DDBJ whole genome shotgun (WGS) entry which is preliminary data.</text>
</comment>
<evidence type="ECO:0000313" key="1">
    <source>
        <dbReference type="EMBL" id="KAJ5116705.1"/>
    </source>
</evidence>
<evidence type="ECO:0000313" key="2">
    <source>
        <dbReference type="Proteomes" id="UP001149165"/>
    </source>
</evidence>